<keyword evidence="3" id="KW-1185">Reference proteome</keyword>
<organism evidence="2 3">
    <name type="scientific">Petrolisthes cinctipes</name>
    <name type="common">Flat porcelain crab</name>
    <dbReference type="NCBI Taxonomy" id="88211"/>
    <lineage>
        <taxon>Eukaryota</taxon>
        <taxon>Metazoa</taxon>
        <taxon>Ecdysozoa</taxon>
        <taxon>Arthropoda</taxon>
        <taxon>Crustacea</taxon>
        <taxon>Multicrustacea</taxon>
        <taxon>Malacostraca</taxon>
        <taxon>Eumalacostraca</taxon>
        <taxon>Eucarida</taxon>
        <taxon>Decapoda</taxon>
        <taxon>Pleocyemata</taxon>
        <taxon>Anomura</taxon>
        <taxon>Galatheoidea</taxon>
        <taxon>Porcellanidae</taxon>
        <taxon>Petrolisthes</taxon>
    </lineage>
</organism>
<dbReference type="EMBL" id="JAWQEG010004684">
    <property type="protein sequence ID" value="KAK3860601.1"/>
    <property type="molecule type" value="Genomic_DNA"/>
</dbReference>
<name>A0AAE1JXK1_PETCI</name>
<evidence type="ECO:0000256" key="1">
    <source>
        <dbReference type="SAM" id="MobiDB-lite"/>
    </source>
</evidence>
<evidence type="ECO:0000313" key="2">
    <source>
        <dbReference type="EMBL" id="KAK3860601.1"/>
    </source>
</evidence>
<gene>
    <name evidence="2" type="ORF">Pcinc_033363</name>
</gene>
<evidence type="ECO:0000313" key="3">
    <source>
        <dbReference type="Proteomes" id="UP001286313"/>
    </source>
</evidence>
<feature type="compositionally biased region" description="Basic residues" evidence="1">
    <location>
        <begin position="17"/>
        <end position="30"/>
    </location>
</feature>
<dbReference type="AlphaFoldDB" id="A0AAE1JXK1"/>
<feature type="region of interest" description="Disordered" evidence="1">
    <location>
        <begin position="14"/>
        <end position="114"/>
    </location>
</feature>
<proteinExistence type="predicted"/>
<feature type="compositionally biased region" description="Basic residues" evidence="1">
    <location>
        <begin position="77"/>
        <end position="93"/>
    </location>
</feature>
<comment type="caution">
    <text evidence="2">The sequence shown here is derived from an EMBL/GenBank/DDBJ whole genome shotgun (WGS) entry which is preliminary data.</text>
</comment>
<reference evidence="2" key="1">
    <citation type="submission" date="2023-10" db="EMBL/GenBank/DDBJ databases">
        <title>Genome assemblies of two species of porcelain crab, Petrolisthes cinctipes and Petrolisthes manimaculis (Anomura: Porcellanidae).</title>
        <authorList>
            <person name="Angst P."/>
        </authorList>
    </citation>
    <scope>NUCLEOTIDE SEQUENCE</scope>
    <source>
        <strain evidence="2">PB745_01</strain>
        <tissue evidence="2">Gill</tissue>
    </source>
</reference>
<dbReference type="Proteomes" id="UP001286313">
    <property type="component" value="Unassembled WGS sequence"/>
</dbReference>
<protein>
    <submittedName>
        <fullName evidence="2">Uncharacterized protein</fullName>
    </submittedName>
</protein>
<sequence length="114" mass="12552">MVVVVAVMAVCLAEPARKKHGHRRKHKHGKRSVEASPIDVHQPDHFHGQRLAEASPFDDLDLDHHHIKRSADPNPPRKPHKPAPHKPAPHKPSPKASGRATISGGLIFGKGKHH</sequence>
<accession>A0AAE1JXK1</accession>